<sequence>MADPDFHVHRLDSTVFSSALCHAAYTWADTAATSKTLRTINGALEGCLRYNRRDQHQVGFRSSDLRQTSRLRDPAEYVSKVEHKWAGLIMGRKGDRCTKGTLRNGSQEKRNDLDRDVPMSENDIKSNK</sequence>
<comment type="caution">
    <text evidence="2">The sequence shown here is derived from an EMBL/GenBank/DDBJ whole genome shotgun (WGS) entry which is preliminary data.</text>
</comment>
<organism evidence="2 3">
    <name type="scientific">Ancylostoma ceylanicum</name>
    <dbReference type="NCBI Taxonomy" id="53326"/>
    <lineage>
        <taxon>Eukaryota</taxon>
        <taxon>Metazoa</taxon>
        <taxon>Ecdysozoa</taxon>
        <taxon>Nematoda</taxon>
        <taxon>Chromadorea</taxon>
        <taxon>Rhabditida</taxon>
        <taxon>Rhabditina</taxon>
        <taxon>Rhabditomorpha</taxon>
        <taxon>Strongyloidea</taxon>
        <taxon>Ancylostomatidae</taxon>
        <taxon>Ancylostomatinae</taxon>
        <taxon>Ancylostoma</taxon>
    </lineage>
</organism>
<proteinExistence type="predicted"/>
<feature type="compositionally biased region" description="Basic and acidic residues" evidence="1">
    <location>
        <begin position="106"/>
        <end position="128"/>
    </location>
</feature>
<evidence type="ECO:0000313" key="3">
    <source>
        <dbReference type="Proteomes" id="UP000024635"/>
    </source>
</evidence>
<evidence type="ECO:0000256" key="1">
    <source>
        <dbReference type="SAM" id="MobiDB-lite"/>
    </source>
</evidence>
<accession>A0A016TFS3</accession>
<evidence type="ECO:0000313" key="2">
    <source>
        <dbReference type="EMBL" id="EYC01505.1"/>
    </source>
</evidence>
<dbReference type="AlphaFoldDB" id="A0A016TFS3"/>
<dbReference type="EMBL" id="JARK01001442">
    <property type="protein sequence ID" value="EYC01505.1"/>
    <property type="molecule type" value="Genomic_DNA"/>
</dbReference>
<feature type="region of interest" description="Disordered" evidence="1">
    <location>
        <begin position="96"/>
        <end position="128"/>
    </location>
</feature>
<name>A0A016TFS3_9BILA</name>
<gene>
    <name evidence="2" type="primary">Acey_s0106.g3731</name>
    <name evidence="2" type="ORF">Y032_0106g3731</name>
</gene>
<dbReference type="Proteomes" id="UP000024635">
    <property type="component" value="Unassembled WGS sequence"/>
</dbReference>
<dbReference type="OrthoDB" id="410404at2759"/>
<protein>
    <submittedName>
        <fullName evidence="2">Uncharacterized protein</fullName>
    </submittedName>
</protein>
<keyword evidence="3" id="KW-1185">Reference proteome</keyword>
<reference evidence="3" key="1">
    <citation type="journal article" date="2015" name="Nat. Genet.">
        <title>The genome and transcriptome of the zoonotic hookworm Ancylostoma ceylanicum identify infection-specific gene families.</title>
        <authorList>
            <person name="Schwarz E.M."/>
            <person name="Hu Y."/>
            <person name="Antoshechkin I."/>
            <person name="Miller M.M."/>
            <person name="Sternberg P.W."/>
            <person name="Aroian R.V."/>
        </authorList>
    </citation>
    <scope>NUCLEOTIDE SEQUENCE</scope>
    <source>
        <strain evidence="3">HY135</strain>
    </source>
</reference>